<name>A0A9N9GPB9_9GLOM</name>
<evidence type="ECO:0000313" key="1">
    <source>
        <dbReference type="EMBL" id="CAG8616307.1"/>
    </source>
</evidence>
<reference evidence="1" key="1">
    <citation type="submission" date="2021-06" db="EMBL/GenBank/DDBJ databases">
        <authorList>
            <person name="Kallberg Y."/>
            <person name="Tangrot J."/>
            <person name="Rosling A."/>
        </authorList>
    </citation>
    <scope>NUCLEOTIDE SEQUENCE</scope>
    <source>
        <strain evidence="1">BR232B</strain>
    </source>
</reference>
<feature type="non-terminal residue" evidence="1">
    <location>
        <position position="1"/>
    </location>
</feature>
<organism evidence="1 2">
    <name type="scientific">Paraglomus brasilianum</name>
    <dbReference type="NCBI Taxonomy" id="144538"/>
    <lineage>
        <taxon>Eukaryota</taxon>
        <taxon>Fungi</taxon>
        <taxon>Fungi incertae sedis</taxon>
        <taxon>Mucoromycota</taxon>
        <taxon>Glomeromycotina</taxon>
        <taxon>Glomeromycetes</taxon>
        <taxon>Paraglomerales</taxon>
        <taxon>Paraglomeraceae</taxon>
        <taxon>Paraglomus</taxon>
    </lineage>
</organism>
<dbReference type="PANTHER" id="PTHR33266">
    <property type="entry name" value="CHROMOSOME 15, WHOLE GENOME SHOTGUN SEQUENCE"/>
    <property type="match status" value="1"/>
</dbReference>
<keyword evidence="2" id="KW-1185">Reference proteome</keyword>
<comment type="caution">
    <text evidence="1">The sequence shown here is derived from an EMBL/GenBank/DDBJ whole genome shotgun (WGS) entry which is preliminary data.</text>
</comment>
<evidence type="ECO:0000313" key="2">
    <source>
        <dbReference type="Proteomes" id="UP000789739"/>
    </source>
</evidence>
<dbReference type="EMBL" id="CAJVPI010001515">
    <property type="protein sequence ID" value="CAG8616307.1"/>
    <property type="molecule type" value="Genomic_DNA"/>
</dbReference>
<dbReference type="OrthoDB" id="5577658at2759"/>
<dbReference type="PANTHER" id="PTHR33266:SF1">
    <property type="entry name" value="F-BOX DOMAIN-CONTAINING PROTEIN"/>
    <property type="match status" value="1"/>
</dbReference>
<proteinExistence type="predicted"/>
<dbReference type="AlphaFoldDB" id="A0A9N9GPB9"/>
<dbReference type="Proteomes" id="UP000789739">
    <property type="component" value="Unassembled WGS sequence"/>
</dbReference>
<protein>
    <submittedName>
        <fullName evidence="1">3421_t:CDS:1</fullName>
    </submittedName>
</protein>
<accession>A0A9N9GPB9</accession>
<gene>
    <name evidence="1" type="ORF">PBRASI_LOCUS8451</name>
</gene>
<sequence length="307" mass="34420">STPLNKFLRKFFQQGRVLWGHTLDDFQDTELPTAAVLRAITSAKCKLMGGINFEDGIKQDPRRVIIDQNMIALWCVRASLLVKPQGELASDLIANQLVLGHNVQMPCCGLKIKFSEILEPLISFIQEGLVEPGPKGELTVQILLTLAIHQKQEGSPDFMYMLMCPLTVKEYLSALMVDLSSLEGQISSENFNGLVVFHTFHCYRTAIDHGIPVLLANGKFTYIIIQIHNYNLSDPNIMFTISATKEVRSKTKQRIQGDKQKKSKHQAQLEQALVNEDIVIAKSWADHQLIVGLFGISMLTVIANINY</sequence>